<evidence type="ECO:0000256" key="2">
    <source>
        <dbReference type="ARBA" id="ARBA00004696"/>
    </source>
</evidence>
<dbReference type="AlphaFoldDB" id="Q4FT33"/>
<dbReference type="PANTHER" id="PTHR22854:SF2">
    <property type="entry name" value="INDOLE-3-GLYCEROL-PHOSPHATE SYNTHASE"/>
    <property type="match status" value="1"/>
</dbReference>
<reference evidence="10 11" key="1">
    <citation type="journal article" date="2010" name="Appl. Environ. Microbiol.">
        <title>The genome sequence of Psychrobacter arcticus 273-4, a psychroactive Siberian permafrost bacterium, reveals mechanisms for adaptation to low-temperature growth.</title>
        <authorList>
            <person name="Ayala-del-Rio H.L."/>
            <person name="Chain P.S."/>
            <person name="Grzymski J.J."/>
            <person name="Ponder M.A."/>
            <person name="Ivanova N."/>
            <person name="Bergholz P.W."/>
            <person name="Di Bartolo G."/>
            <person name="Hauser L."/>
            <person name="Land M."/>
            <person name="Bakermans C."/>
            <person name="Rodrigues D."/>
            <person name="Klappenbach J."/>
            <person name="Zarka D."/>
            <person name="Larimer F."/>
            <person name="Richardson P."/>
            <person name="Murray A."/>
            <person name="Thomashow M."/>
            <person name="Tiedje J.M."/>
        </authorList>
    </citation>
    <scope>NUCLEOTIDE SEQUENCE [LARGE SCALE GENOMIC DNA]</scope>
    <source>
        <strain evidence="11">DSM 17307 / VKM B-2377 / 273-4</strain>
    </source>
</reference>
<dbReference type="InterPro" id="IPR001468">
    <property type="entry name" value="Indole-3-GlycerolPSynthase_CS"/>
</dbReference>
<dbReference type="GO" id="GO:0000162">
    <property type="term" value="P:L-tryptophan biosynthetic process"/>
    <property type="evidence" value="ECO:0007669"/>
    <property type="project" value="UniProtKB-UniRule"/>
</dbReference>
<accession>Q4FT33</accession>
<proteinExistence type="inferred from homology"/>
<dbReference type="OrthoDB" id="9804217at2"/>
<evidence type="ECO:0000256" key="7">
    <source>
        <dbReference type="ARBA" id="ARBA00023239"/>
    </source>
</evidence>
<comment type="catalytic activity">
    <reaction evidence="1 8">
        <text>1-(2-carboxyphenylamino)-1-deoxy-D-ribulose 5-phosphate + H(+) = (1S,2R)-1-C-(indol-3-yl)glycerol 3-phosphate + CO2 + H2O</text>
        <dbReference type="Rhea" id="RHEA:23476"/>
        <dbReference type="ChEBI" id="CHEBI:15377"/>
        <dbReference type="ChEBI" id="CHEBI:15378"/>
        <dbReference type="ChEBI" id="CHEBI:16526"/>
        <dbReference type="ChEBI" id="CHEBI:58613"/>
        <dbReference type="ChEBI" id="CHEBI:58866"/>
        <dbReference type="EC" id="4.1.1.48"/>
    </reaction>
</comment>
<gene>
    <name evidence="8 10" type="primary">trpC</name>
    <name evidence="10" type="ordered locus">Psyc_0972</name>
</gene>
<evidence type="ECO:0000259" key="9">
    <source>
        <dbReference type="Pfam" id="PF00218"/>
    </source>
</evidence>
<evidence type="ECO:0000256" key="4">
    <source>
        <dbReference type="ARBA" id="ARBA00022793"/>
    </source>
</evidence>
<organism evidence="10 11">
    <name type="scientific">Psychrobacter arcticus (strain DSM 17307 / VKM B-2377 / 273-4)</name>
    <dbReference type="NCBI Taxonomy" id="259536"/>
    <lineage>
        <taxon>Bacteria</taxon>
        <taxon>Pseudomonadati</taxon>
        <taxon>Pseudomonadota</taxon>
        <taxon>Gammaproteobacteria</taxon>
        <taxon>Moraxellales</taxon>
        <taxon>Moraxellaceae</taxon>
        <taxon>Psychrobacter</taxon>
    </lineage>
</organism>
<dbReference type="PANTHER" id="PTHR22854">
    <property type="entry name" value="TRYPTOPHAN BIOSYNTHESIS PROTEIN"/>
    <property type="match status" value="1"/>
</dbReference>
<dbReference type="CDD" id="cd00331">
    <property type="entry name" value="IGPS"/>
    <property type="match status" value="1"/>
</dbReference>
<dbReference type="Gene3D" id="3.20.20.70">
    <property type="entry name" value="Aldolase class I"/>
    <property type="match status" value="1"/>
</dbReference>
<dbReference type="STRING" id="259536.Psyc_0972"/>
<dbReference type="SUPFAM" id="SSF51366">
    <property type="entry name" value="Ribulose-phoshate binding barrel"/>
    <property type="match status" value="1"/>
</dbReference>
<keyword evidence="6 8" id="KW-0057">Aromatic amino acid biosynthesis</keyword>
<sequence>MTTNTTVRSNIPSVLQRIVATKHDEVAAARKLLSLEDLQEKVAADKQPRRGFASALRGADIGIIAEIKKASPSKGIINHNFAPALFAKQYEQAGASCLSVLTDRDYFQGDDSYLIQAREACRLPILRKDFMIDVYQIYQSYLLGADCILLIMACLDDAQVQELHALSIELGMDVLIEVHTAEELERALRLPHSEHNIYGINNRDLNTFDVDLQTTLDLKNALLRELAIDDAFSANPNDSLQRPLIVTESGIHSSNDIRMMLSHNIQHFLIGEQFMKTDHPGQALQSLLASVAAQA</sequence>
<dbReference type="NCBIfam" id="NF001373">
    <property type="entry name" value="PRK00278.1-6"/>
    <property type="match status" value="1"/>
</dbReference>
<keyword evidence="4 8" id="KW-0210">Decarboxylase</keyword>
<dbReference type="eggNOG" id="COG0134">
    <property type="taxonomic scope" value="Bacteria"/>
</dbReference>
<dbReference type="InterPro" id="IPR011060">
    <property type="entry name" value="RibuloseP-bd_barrel"/>
</dbReference>
<evidence type="ECO:0000256" key="1">
    <source>
        <dbReference type="ARBA" id="ARBA00001633"/>
    </source>
</evidence>
<comment type="similarity">
    <text evidence="8">Belongs to the TrpC family.</text>
</comment>
<dbReference type="UniPathway" id="UPA00035">
    <property type="reaction ID" value="UER00043"/>
</dbReference>
<dbReference type="InterPro" id="IPR013785">
    <property type="entry name" value="Aldolase_TIM"/>
</dbReference>
<dbReference type="RefSeq" id="WP_011280247.1">
    <property type="nucleotide sequence ID" value="NC_007204.1"/>
</dbReference>
<name>Q4FT33_PSYA2</name>
<keyword evidence="5 8" id="KW-0822">Tryptophan biosynthesis</keyword>
<dbReference type="EMBL" id="CP000082">
    <property type="protein sequence ID" value="AAZ18825.1"/>
    <property type="molecule type" value="Genomic_DNA"/>
</dbReference>
<dbReference type="GO" id="GO:0004640">
    <property type="term" value="F:phosphoribosylanthranilate isomerase activity"/>
    <property type="evidence" value="ECO:0007669"/>
    <property type="project" value="TreeGrafter"/>
</dbReference>
<dbReference type="EC" id="4.1.1.48" evidence="8"/>
<dbReference type="HAMAP" id="MF_00134_B">
    <property type="entry name" value="IGPS_B"/>
    <property type="match status" value="1"/>
</dbReference>
<evidence type="ECO:0000256" key="8">
    <source>
        <dbReference type="HAMAP-Rule" id="MF_00134"/>
    </source>
</evidence>
<dbReference type="KEGG" id="par:Psyc_0972"/>
<protein>
    <recommendedName>
        <fullName evidence="8">Indole-3-glycerol phosphate synthase</fullName>
        <shortName evidence="8">IGPS</shortName>
        <ecNumber evidence="8">4.1.1.48</ecNumber>
    </recommendedName>
</protein>
<evidence type="ECO:0000256" key="5">
    <source>
        <dbReference type="ARBA" id="ARBA00022822"/>
    </source>
</evidence>
<dbReference type="InterPro" id="IPR045186">
    <property type="entry name" value="Indole-3-glycerol_P_synth"/>
</dbReference>
<evidence type="ECO:0000256" key="6">
    <source>
        <dbReference type="ARBA" id="ARBA00023141"/>
    </source>
</evidence>
<dbReference type="Pfam" id="PF00218">
    <property type="entry name" value="IGPS"/>
    <property type="match status" value="1"/>
</dbReference>
<keyword evidence="3 8" id="KW-0028">Amino-acid biosynthesis</keyword>
<dbReference type="PROSITE" id="PS00614">
    <property type="entry name" value="IGPS"/>
    <property type="match status" value="1"/>
</dbReference>
<keyword evidence="11" id="KW-1185">Reference proteome</keyword>
<comment type="pathway">
    <text evidence="2 8">Amino-acid biosynthesis; L-tryptophan biosynthesis; L-tryptophan from chorismate: step 4/5.</text>
</comment>
<dbReference type="FunFam" id="3.20.20.70:FF:000024">
    <property type="entry name" value="Indole-3-glycerol phosphate synthase"/>
    <property type="match status" value="1"/>
</dbReference>
<keyword evidence="7 8" id="KW-0456">Lyase</keyword>
<evidence type="ECO:0000256" key="3">
    <source>
        <dbReference type="ARBA" id="ARBA00022605"/>
    </source>
</evidence>
<dbReference type="GO" id="GO:0004425">
    <property type="term" value="F:indole-3-glycerol-phosphate synthase activity"/>
    <property type="evidence" value="ECO:0007669"/>
    <property type="project" value="UniProtKB-UniRule"/>
</dbReference>
<evidence type="ECO:0000313" key="11">
    <source>
        <dbReference type="Proteomes" id="UP000000546"/>
    </source>
</evidence>
<dbReference type="InterPro" id="IPR013798">
    <property type="entry name" value="Indole-3-glycerol_P_synth_dom"/>
</dbReference>
<dbReference type="NCBIfam" id="NF001377">
    <property type="entry name" value="PRK00278.2-4"/>
    <property type="match status" value="1"/>
</dbReference>
<evidence type="ECO:0000313" key="10">
    <source>
        <dbReference type="EMBL" id="AAZ18825.1"/>
    </source>
</evidence>
<dbReference type="HOGENOM" id="CLU_034247_2_0_6"/>
<feature type="domain" description="Indole-3-glycerol phosphate synthase" evidence="9">
    <location>
        <begin position="15"/>
        <end position="287"/>
    </location>
</feature>
<dbReference type="Proteomes" id="UP000000546">
    <property type="component" value="Chromosome"/>
</dbReference>